<proteinExistence type="predicted"/>
<comment type="caution">
    <text evidence="2">The sequence shown here is derived from an EMBL/GenBank/DDBJ whole genome shotgun (WGS) entry which is preliminary data.</text>
</comment>
<reference evidence="2" key="2">
    <citation type="journal article" date="2023" name="IMA Fungus">
        <title>Comparative genomic study of the Penicillium genus elucidates a diverse pangenome and 15 lateral gene transfer events.</title>
        <authorList>
            <person name="Petersen C."/>
            <person name="Sorensen T."/>
            <person name="Nielsen M.R."/>
            <person name="Sondergaard T.E."/>
            <person name="Sorensen J.L."/>
            <person name="Fitzpatrick D.A."/>
            <person name="Frisvad J.C."/>
            <person name="Nielsen K.L."/>
        </authorList>
    </citation>
    <scope>NUCLEOTIDE SEQUENCE</scope>
    <source>
        <strain evidence="2">IBT 16125</strain>
    </source>
</reference>
<dbReference type="GeneID" id="81598480"/>
<evidence type="ECO:0000313" key="3">
    <source>
        <dbReference type="Proteomes" id="UP001213681"/>
    </source>
</evidence>
<accession>A0AAD6C7B1</accession>
<dbReference type="AlphaFoldDB" id="A0AAD6C7B1"/>
<organism evidence="2 3">
    <name type="scientific">Penicillium daleae</name>
    <dbReference type="NCBI Taxonomy" id="63821"/>
    <lineage>
        <taxon>Eukaryota</taxon>
        <taxon>Fungi</taxon>
        <taxon>Dikarya</taxon>
        <taxon>Ascomycota</taxon>
        <taxon>Pezizomycotina</taxon>
        <taxon>Eurotiomycetes</taxon>
        <taxon>Eurotiomycetidae</taxon>
        <taxon>Eurotiales</taxon>
        <taxon>Aspergillaceae</taxon>
        <taxon>Penicillium</taxon>
    </lineage>
</organism>
<feature type="compositionally biased region" description="Basic and acidic residues" evidence="1">
    <location>
        <begin position="133"/>
        <end position="143"/>
    </location>
</feature>
<sequence length="143" mass="16314">MKVRDIYQKLKPDTIKGLMLYQILYHFSSTFELKQAEIEMIKEYLSSGEAAMLDQSRLSPPSLEFMEPISDNEEEGCQEQLQGEDSDNDVDELAISRSLKRPVDSLDLGNSAPLEERSFDGTQTRTGRIRKPRLPDGFEIGRL</sequence>
<dbReference type="Proteomes" id="UP001213681">
    <property type="component" value="Unassembled WGS sequence"/>
</dbReference>
<name>A0AAD6C7B1_9EURO</name>
<dbReference type="EMBL" id="JAPVEA010000005">
    <property type="protein sequence ID" value="KAJ5453899.1"/>
    <property type="molecule type" value="Genomic_DNA"/>
</dbReference>
<evidence type="ECO:0000256" key="1">
    <source>
        <dbReference type="SAM" id="MobiDB-lite"/>
    </source>
</evidence>
<reference evidence="2" key="1">
    <citation type="submission" date="2022-12" db="EMBL/GenBank/DDBJ databases">
        <authorList>
            <person name="Petersen C."/>
        </authorList>
    </citation>
    <scope>NUCLEOTIDE SEQUENCE</scope>
    <source>
        <strain evidence="2">IBT 16125</strain>
    </source>
</reference>
<feature type="region of interest" description="Disordered" evidence="1">
    <location>
        <begin position="56"/>
        <end position="143"/>
    </location>
</feature>
<gene>
    <name evidence="2" type="ORF">N7458_004855</name>
</gene>
<protein>
    <submittedName>
        <fullName evidence="2">Uncharacterized protein</fullName>
    </submittedName>
</protein>
<feature type="compositionally biased region" description="Acidic residues" evidence="1">
    <location>
        <begin position="70"/>
        <end position="92"/>
    </location>
</feature>
<keyword evidence="3" id="KW-1185">Reference proteome</keyword>
<evidence type="ECO:0000313" key="2">
    <source>
        <dbReference type="EMBL" id="KAJ5453899.1"/>
    </source>
</evidence>
<dbReference type="RefSeq" id="XP_056766855.1">
    <property type="nucleotide sequence ID" value="XM_056908237.1"/>
</dbReference>